<dbReference type="InParanoid" id="A0A5C3P4G2"/>
<dbReference type="Pfam" id="PF14027">
    <property type="entry name" value="Questin_oxidase"/>
    <property type="match status" value="1"/>
</dbReference>
<sequence length="263" mass="28479">MTPVMPYDPEALLSARFKAACADGRPAEIRRLSALWQIDVYGGQAELDDKVEELLWTATLLLAGTGKRGRKPRLDFFLMHMVTATLFVPSLLNVIPSMESKATLLRAFVPVLLMYLTVRGRPRIDPGLIMSYPAVPRPPNSAGNASAPDASAIGDPHSTEDASPWPAIVASVLHAPDAHTVKAIRSLYYAAQRYGRTPPGGAFGAFDREGRETHDGMGQVDGTVFLRAAGVVMDTLGWVSYGQKAGSWDRSALGWDDAWKNGD</sequence>
<evidence type="ECO:0000256" key="3">
    <source>
        <dbReference type="SAM" id="Phobius"/>
    </source>
</evidence>
<dbReference type="InterPro" id="IPR025337">
    <property type="entry name" value="Questin_oxidase-like"/>
</dbReference>
<evidence type="ECO:0000256" key="2">
    <source>
        <dbReference type="SAM" id="MobiDB-lite"/>
    </source>
</evidence>
<dbReference type="AlphaFoldDB" id="A0A5C3P4G2"/>
<evidence type="ECO:0000313" key="5">
    <source>
        <dbReference type="Proteomes" id="UP000308197"/>
    </source>
</evidence>
<keyword evidence="3" id="KW-0812">Transmembrane</keyword>
<name>A0A5C3P4G2_9APHY</name>
<feature type="region of interest" description="Disordered" evidence="2">
    <location>
        <begin position="139"/>
        <end position="159"/>
    </location>
</feature>
<dbReference type="STRING" id="1314778.A0A5C3P4G2"/>
<keyword evidence="1" id="KW-0560">Oxidoreductase</keyword>
<reference evidence="4 5" key="1">
    <citation type="journal article" date="2019" name="Nat. Ecol. Evol.">
        <title>Megaphylogeny resolves global patterns of mushroom evolution.</title>
        <authorList>
            <person name="Varga T."/>
            <person name="Krizsan K."/>
            <person name="Foldi C."/>
            <person name="Dima B."/>
            <person name="Sanchez-Garcia M."/>
            <person name="Sanchez-Ramirez S."/>
            <person name="Szollosi G.J."/>
            <person name="Szarkandi J.G."/>
            <person name="Papp V."/>
            <person name="Albert L."/>
            <person name="Andreopoulos W."/>
            <person name="Angelini C."/>
            <person name="Antonin V."/>
            <person name="Barry K.W."/>
            <person name="Bougher N.L."/>
            <person name="Buchanan P."/>
            <person name="Buyck B."/>
            <person name="Bense V."/>
            <person name="Catcheside P."/>
            <person name="Chovatia M."/>
            <person name="Cooper J."/>
            <person name="Damon W."/>
            <person name="Desjardin D."/>
            <person name="Finy P."/>
            <person name="Geml J."/>
            <person name="Haridas S."/>
            <person name="Hughes K."/>
            <person name="Justo A."/>
            <person name="Karasinski D."/>
            <person name="Kautmanova I."/>
            <person name="Kiss B."/>
            <person name="Kocsube S."/>
            <person name="Kotiranta H."/>
            <person name="LaButti K.M."/>
            <person name="Lechner B.E."/>
            <person name="Liimatainen K."/>
            <person name="Lipzen A."/>
            <person name="Lukacs Z."/>
            <person name="Mihaltcheva S."/>
            <person name="Morgado L.N."/>
            <person name="Niskanen T."/>
            <person name="Noordeloos M.E."/>
            <person name="Ohm R.A."/>
            <person name="Ortiz-Santana B."/>
            <person name="Ovrebo C."/>
            <person name="Racz N."/>
            <person name="Riley R."/>
            <person name="Savchenko A."/>
            <person name="Shiryaev A."/>
            <person name="Soop K."/>
            <person name="Spirin V."/>
            <person name="Szebenyi C."/>
            <person name="Tomsovsky M."/>
            <person name="Tulloss R.E."/>
            <person name="Uehling J."/>
            <person name="Grigoriev I.V."/>
            <person name="Vagvolgyi C."/>
            <person name="Papp T."/>
            <person name="Martin F.M."/>
            <person name="Miettinen O."/>
            <person name="Hibbett D.S."/>
            <person name="Nagy L.G."/>
        </authorList>
    </citation>
    <scope>NUCLEOTIDE SEQUENCE [LARGE SCALE GENOMIC DNA]</scope>
    <source>
        <strain evidence="4 5">HHB13444</strain>
    </source>
</reference>
<dbReference type="PANTHER" id="PTHR35870:SF1">
    <property type="entry name" value="PROTEIN, PUTATIVE (AFU_ORTHOLOGUE AFUA_5G03330)-RELATED"/>
    <property type="match status" value="1"/>
</dbReference>
<keyword evidence="3" id="KW-1133">Transmembrane helix</keyword>
<dbReference type="Proteomes" id="UP000308197">
    <property type="component" value="Unassembled WGS sequence"/>
</dbReference>
<evidence type="ECO:0000313" key="4">
    <source>
        <dbReference type="EMBL" id="TFK84112.1"/>
    </source>
</evidence>
<keyword evidence="5" id="KW-1185">Reference proteome</keyword>
<proteinExistence type="predicted"/>
<evidence type="ECO:0000256" key="1">
    <source>
        <dbReference type="ARBA" id="ARBA00023002"/>
    </source>
</evidence>
<dbReference type="PANTHER" id="PTHR35870">
    <property type="entry name" value="PROTEIN, PUTATIVE (AFU_ORTHOLOGUE AFUA_5G03330)-RELATED"/>
    <property type="match status" value="1"/>
</dbReference>
<keyword evidence="3" id="KW-0472">Membrane</keyword>
<feature type="transmembrane region" description="Helical" evidence="3">
    <location>
        <begin position="76"/>
        <end position="96"/>
    </location>
</feature>
<dbReference type="EMBL" id="ML211341">
    <property type="protein sequence ID" value="TFK84112.1"/>
    <property type="molecule type" value="Genomic_DNA"/>
</dbReference>
<gene>
    <name evidence="4" type="ORF">K466DRAFT_589194</name>
</gene>
<dbReference type="GO" id="GO:0016491">
    <property type="term" value="F:oxidoreductase activity"/>
    <property type="evidence" value="ECO:0007669"/>
    <property type="project" value="UniProtKB-KW"/>
</dbReference>
<accession>A0A5C3P4G2</accession>
<protein>
    <submittedName>
        <fullName evidence="4">Uncharacterized protein</fullName>
    </submittedName>
</protein>
<organism evidence="4 5">
    <name type="scientific">Polyporus arcularius HHB13444</name>
    <dbReference type="NCBI Taxonomy" id="1314778"/>
    <lineage>
        <taxon>Eukaryota</taxon>
        <taxon>Fungi</taxon>
        <taxon>Dikarya</taxon>
        <taxon>Basidiomycota</taxon>
        <taxon>Agaricomycotina</taxon>
        <taxon>Agaricomycetes</taxon>
        <taxon>Polyporales</taxon>
        <taxon>Polyporaceae</taxon>
        <taxon>Polyporus</taxon>
    </lineage>
</organism>